<dbReference type="GO" id="GO:0016491">
    <property type="term" value="F:oxidoreductase activity"/>
    <property type="evidence" value="ECO:0007669"/>
    <property type="project" value="UniProtKB-KW"/>
</dbReference>
<organism evidence="2 3">
    <name type="scientific">Terfezia boudieri ATCC MYA-4762</name>
    <dbReference type="NCBI Taxonomy" id="1051890"/>
    <lineage>
        <taxon>Eukaryota</taxon>
        <taxon>Fungi</taxon>
        <taxon>Dikarya</taxon>
        <taxon>Ascomycota</taxon>
        <taxon>Pezizomycotina</taxon>
        <taxon>Pezizomycetes</taxon>
        <taxon>Pezizales</taxon>
        <taxon>Pezizaceae</taxon>
        <taxon>Terfezia</taxon>
    </lineage>
</organism>
<accession>A0A3N4LAD6</accession>
<dbReference type="PANTHER" id="PTHR43157">
    <property type="entry name" value="PHOSPHATIDYLINOSITOL-GLYCAN BIOSYNTHESIS CLASS F PROTEIN-RELATED"/>
    <property type="match status" value="1"/>
</dbReference>
<dbReference type="OrthoDB" id="191139at2759"/>
<protein>
    <recommendedName>
        <fullName evidence="4">NAD(P)-binding protein</fullName>
    </recommendedName>
</protein>
<dbReference type="EMBL" id="ML121629">
    <property type="protein sequence ID" value="RPB18439.1"/>
    <property type="molecule type" value="Genomic_DNA"/>
</dbReference>
<keyword evidence="3" id="KW-1185">Reference proteome</keyword>
<evidence type="ECO:0008006" key="4">
    <source>
        <dbReference type="Google" id="ProtNLM"/>
    </source>
</evidence>
<evidence type="ECO:0000256" key="1">
    <source>
        <dbReference type="ARBA" id="ARBA00023002"/>
    </source>
</evidence>
<name>A0A3N4LAD6_9PEZI</name>
<evidence type="ECO:0000313" key="2">
    <source>
        <dbReference type="EMBL" id="RPB18439.1"/>
    </source>
</evidence>
<dbReference type="InParanoid" id="A0A3N4LAD6"/>
<sequence length="89" mass="9545">ETGVPDLTGKVAIVTGGLFPFACGNAGLGKNSVLEFARHGAKVYMASRTESRPRQAIEEVIAQVPNTQIEYLHLDLTSLEGIKQAADEF</sequence>
<dbReference type="STRING" id="1051890.A0A3N4LAD6"/>
<dbReference type="InterPro" id="IPR036291">
    <property type="entry name" value="NAD(P)-bd_dom_sf"/>
</dbReference>
<dbReference type="PANTHER" id="PTHR43157:SF31">
    <property type="entry name" value="PHOSPHATIDYLINOSITOL-GLYCAN BIOSYNTHESIS CLASS F PROTEIN"/>
    <property type="match status" value="1"/>
</dbReference>
<proteinExistence type="predicted"/>
<evidence type="ECO:0000313" key="3">
    <source>
        <dbReference type="Proteomes" id="UP000267821"/>
    </source>
</evidence>
<keyword evidence="1" id="KW-0560">Oxidoreductase</keyword>
<dbReference type="InterPro" id="IPR002347">
    <property type="entry name" value="SDR_fam"/>
</dbReference>
<dbReference type="Proteomes" id="UP000267821">
    <property type="component" value="Unassembled WGS sequence"/>
</dbReference>
<dbReference type="AlphaFoldDB" id="A0A3N4LAD6"/>
<dbReference type="Pfam" id="PF00106">
    <property type="entry name" value="adh_short"/>
    <property type="match status" value="1"/>
</dbReference>
<dbReference type="Gene3D" id="3.40.50.720">
    <property type="entry name" value="NAD(P)-binding Rossmann-like Domain"/>
    <property type="match status" value="1"/>
</dbReference>
<dbReference type="SUPFAM" id="SSF51735">
    <property type="entry name" value="NAD(P)-binding Rossmann-fold domains"/>
    <property type="match status" value="1"/>
</dbReference>
<feature type="non-terminal residue" evidence="2">
    <location>
        <position position="89"/>
    </location>
</feature>
<feature type="non-terminal residue" evidence="2">
    <location>
        <position position="1"/>
    </location>
</feature>
<gene>
    <name evidence="2" type="ORF">L211DRAFT_747185</name>
</gene>
<reference evidence="2 3" key="1">
    <citation type="journal article" date="2018" name="Nat. Ecol. Evol.">
        <title>Pezizomycetes genomes reveal the molecular basis of ectomycorrhizal truffle lifestyle.</title>
        <authorList>
            <person name="Murat C."/>
            <person name="Payen T."/>
            <person name="Noel B."/>
            <person name="Kuo A."/>
            <person name="Morin E."/>
            <person name="Chen J."/>
            <person name="Kohler A."/>
            <person name="Krizsan K."/>
            <person name="Balestrini R."/>
            <person name="Da Silva C."/>
            <person name="Montanini B."/>
            <person name="Hainaut M."/>
            <person name="Levati E."/>
            <person name="Barry K.W."/>
            <person name="Belfiori B."/>
            <person name="Cichocki N."/>
            <person name="Clum A."/>
            <person name="Dockter R.B."/>
            <person name="Fauchery L."/>
            <person name="Guy J."/>
            <person name="Iotti M."/>
            <person name="Le Tacon F."/>
            <person name="Lindquist E.A."/>
            <person name="Lipzen A."/>
            <person name="Malagnac F."/>
            <person name="Mello A."/>
            <person name="Molinier V."/>
            <person name="Miyauchi S."/>
            <person name="Poulain J."/>
            <person name="Riccioni C."/>
            <person name="Rubini A."/>
            <person name="Sitrit Y."/>
            <person name="Splivallo R."/>
            <person name="Traeger S."/>
            <person name="Wang M."/>
            <person name="Zifcakova L."/>
            <person name="Wipf D."/>
            <person name="Zambonelli A."/>
            <person name="Paolocci F."/>
            <person name="Nowrousian M."/>
            <person name="Ottonello S."/>
            <person name="Baldrian P."/>
            <person name="Spatafora J.W."/>
            <person name="Henrissat B."/>
            <person name="Nagy L.G."/>
            <person name="Aury J.M."/>
            <person name="Wincker P."/>
            <person name="Grigoriev I.V."/>
            <person name="Bonfante P."/>
            <person name="Martin F.M."/>
        </authorList>
    </citation>
    <scope>NUCLEOTIDE SEQUENCE [LARGE SCALE GENOMIC DNA]</scope>
    <source>
        <strain evidence="2 3">ATCC MYA-4762</strain>
    </source>
</reference>